<name>A0AAE0LMH4_9PEZI</name>
<evidence type="ECO:0000256" key="1">
    <source>
        <dbReference type="SAM" id="MobiDB-lite"/>
    </source>
</evidence>
<organism evidence="2 3">
    <name type="scientific">Chaetomium fimeti</name>
    <dbReference type="NCBI Taxonomy" id="1854472"/>
    <lineage>
        <taxon>Eukaryota</taxon>
        <taxon>Fungi</taxon>
        <taxon>Dikarya</taxon>
        <taxon>Ascomycota</taxon>
        <taxon>Pezizomycotina</taxon>
        <taxon>Sordariomycetes</taxon>
        <taxon>Sordariomycetidae</taxon>
        <taxon>Sordariales</taxon>
        <taxon>Chaetomiaceae</taxon>
        <taxon>Chaetomium</taxon>
    </lineage>
</organism>
<evidence type="ECO:0000313" key="3">
    <source>
        <dbReference type="Proteomes" id="UP001278766"/>
    </source>
</evidence>
<gene>
    <name evidence="2" type="ORF">B0H64DRAFT_411610</name>
</gene>
<dbReference type="EMBL" id="JAUEPN010000012">
    <property type="protein sequence ID" value="KAK3290582.1"/>
    <property type="molecule type" value="Genomic_DNA"/>
</dbReference>
<keyword evidence="3" id="KW-1185">Reference proteome</keyword>
<reference evidence="2" key="2">
    <citation type="submission" date="2023-06" db="EMBL/GenBank/DDBJ databases">
        <authorList>
            <consortium name="Lawrence Berkeley National Laboratory"/>
            <person name="Haridas S."/>
            <person name="Hensen N."/>
            <person name="Bonometti L."/>
            <person name="Westerberg I."/>
            <person name="Brannstrom I.O."/>
            <person name="Guillou S."/>
            <person name="Cros-Aarteil S."/>
            <person name="Calhoun S."/>
            <person name="Kuo A."/>
            <person name="Mondo S."/>
            <person name="Pangilinan J."/>
            <person name="Riley R."/>
            <person name="Labutti K."/>
            <person name="Andreopoulos B."/>
            <person name="Lipzen A."/>
            <person name="Chen C."/>
            <person name="Yanf M."/>
            <person name="Daum C."/>
            <person name="Ng V."/>
            <person name="Clum A."/>
            <person name="Steindorff A."/>
            <person name="Ohm R."/>
            <person name="Martin F."/>
            <person name="Silar P."/>
            <person name="Natvig D."/>
            <person name="Lalanne C."/>
            <person name="Gautier V."/>
            <person name="Ament-Velasquez S.L."/>
            <person name="Kruys A."/>
            <person name="Hutchinson M.I."/>
            <person name="Powell A.J."/>
            <person name="Barry K."/>
            <person name="Miller A.N."/>
            <person name="Grigoriev I.V."/>
            <person name="Debuchy R."/>
            <person name="Gladieux P."/>
            <person name="Thoren M.H."/>
            <person name="Johannesson H."/>
        </authorList>
    </citation>
    <scope>NUCLEOTIDE SEQUENCE</scope>
    <source>
        <strain evidence="2">CBS 168.71</strain>
    </source>
</reference>
<dbReference type="AlphaFoldDB" id="A0AAE0LMH4"/>
<reference evidence="2" key="1">
    <citation type="journal article" date="2023" name="Mol. Phylogenet. Evol.">
        <title>Genome-scale phylogeny and comparative genomics of the fungal order Sordariales.</title>
        <authorList>
            <person name="Hensen N."/>
            <person name="Bonometti L."/>
            <person name="Westerberg I."/>
            <person name="Brannstrom I.O."/>
            <person name="Guillou S."/>
            <person name="Cros-Aarteil S."/>
            <person name="Calhoun S."/>
            <person name="Haridas S."/>
            <person name="Kuo A."/>
            <person name="Mondo S."/>
            <person name="Pangilinan J."/>
            <person name="Riley R."/>
            <person name="LaButti K."/>
            <person name="Andreopoulos B."/>
            <person name="Lipzen A."/>
            <person name="Chen C."/>
            <person name="Yan M."/>
            <person name="Daum C."/>
            <person name="Ng V."/>
            <person name="Clum A."/>
            <person name="Steindorff A."/>
            <person name="Ohm R.A."/>
            <person name="Martin F."/>
            <person name="Silar P."/>
            <person name="Natvig D.O."/>
            <person name="Lalanne C."/>
            <person name="Gautier V."/>
            <person name="Ament-Velasquez S.L."/>
            <person name="Kruys A."/>
            <person name="Hutchinson M.I."/>
            <person name="Powell A.J."/>
            <person name="Barry K."/>
            <person name="Miller A.N."/>
            <person name="Grigoriev I.V."/>
            <person name="Debuchy R."/>
            <person name="Gladieux P."/>
            <person name="Hiltunen Thoren M."/>
            <person name="Johannesson H."/>
        </authorList>
    </citation>
    <scope>NUCLEOTIDE SEQUENCE</scope>
    <source>
        <strain evidence="2">CBS 168.71</strain>
    </source>
</reference>
<accession>A0AAE0LMH4</accession>
<dbReference type="Proteomes" id="UP001278766">
    <property type="component" value="Unassembled WGS sequence"/>
</dbReference>
<evidence type="ECO:0000313" key="2">
    <source>
        <dbReference type="EMBL" id="KAK3290582.1"/>
    </source>
</evidence>
<dbReference type="GeneID" id="87841810"/>
<proteinExistence type="predicted"/>
<feature type="region of interest" description="Disordered" evidence="1">
    <location>
        <begin position="100"/>
        <end position="136"/>
    </location>
</feature>
<comment type="caution">
    <text evidence="2">The sequence shown here is derived from an EMBL/GenBank/DDBJ whole genome shotgun (WGS) entry which is preliminary data.</text>
</comment>
<sequence>MGDSIPTDPRIELAKLFENQRCPSLALIIRQTDSIRVTDPVAYTEALKPYSDLLNSIEDSICALAQERDDFESRSKISEANFQTIAKERDSLKNIIIEQQRQSLEGQRRTGALSSSKGNYPRKRMSTDPPSKFDAKDGAYHRVQESYETWEAKIIGVFDRDLDYFDTPKLRIGYIADQCDGKAFQFISGHVTAFRGNPNDPNLKFHDWEAMLKFMRQQYVTTDSSQFAKDKLDLFSQGNRNYWSWKQELDELFVKAKKTRAHITTTRKPTPTHCPCPNAPLSLAAPTTVAAGISHQASEVVEVSEAATRFPTAGAATPPSRALEFTSLRPATCPPGTRTSTSCALPITRQVMPLARFSRTTRRPILTMPARRVTIRATTRTQSGYSQKINPCAKSLARVETL</sequence>
<evidence type="ECO:0008006" key="4">
    <source>
        <dbReference type="Google" id="ProtNLM"/>
    </source>
</evidence>
<dbReference type="RefSeq" id="XP_062654096.1">
    <property type="nucleotide sequence ID" value="XM_062804862.1"/>
</dbReference>
<protein>
    <recommendedName>
        <fullName evidence="4">Retrotransposon gag domain-containing protein</fullName>
    </recommendedName>
</protein>